<evidence type="ECO:0000256" key="3">
    <source>
        <dbReference type="ARBA" id="ARBA00023315"/>
    </source>
</evidence>
<dbReference type="InterPro" id="IPR000182">
    <property type="entry name" value="GNAT_dom"/>
</dbReference>
<keyword evidence="3" id="KW-0012">Acyltransferase</keyword>
<dbReference type="PANTHER" id="PTHR10545:SF29">
    <property type="entry name" value="GH14572P-RELATED"/>
    <property type="match status" value="1"/>
</dbReference>
<dbReference type="PANTHER" id="PTHR10545">
    <property type="entry name" value="DIAMINE N-ACETYLTRANSFERASE"/>
    <property type="match status" value="1"/>
</dbReference>
<organism evidence="5">
    <name type="scientific">Leptolyngbya sp. NK1-12</name>
    <dbReference type="NCBI Taxonomy" id="2547451"/>
    <lineage>
        <taxon>Bacteria</taxon>
        <taxon>Bacillati</taxon>
        <taxon>Cyanobacteriota</taxon>
        <taxon>Cyanophyceae</taxon>
        <taxon>Leptolyngbyales</taxon>
        <taxon>Leptolyngbyaceae</taxon>
        <taxon>Leptolyngbya group</taxon>
        <taxon>Leptolyngbya</taxon>
    </lineage>
</organism>
<proteinExistence type="inferred from homology"/>
<evidence type="ECO:0000256" key="2">
    <source>
        <dbReference type="ARBA" id="ARBA00022679"/>
    </source>
</evidence>
<dbReference type="GO" id="GO:0008080">
    <property type="term" value="F:N-acetyltransferase activity"/>
    <property type="evidence" value="ECO:0007669"/>
    <property type="project" value="TreeGrafter"/>
</dbReference>
<evidence type="ECO:0000259" key="4">
    <source>
        <dbReference type="PROSITE" id="PS51186"/>
    </source>
</evidence>
<dbReference type="SUPFAM" id="SSF55729">
    <property type="entry name" value="Acyl-CoA N-acyltransferases (Nat)"/>
    <property type="match status" value="1"/>
</dbReference>
<dbReference type="EMBL" id="CP053586">
    <property type="protein sequence ID" value="WNZ26399.1"/>
    <property type="molecule type" value="Genomic_DNA"/>
</dbReference>
<evidence type="ECO:0000313" key="5">
    <source>
        <dbReference type="EMBL" id="WNZ26399.1"/>
    </source>
</evidence>
<dbReference type="InterPro" id="IPR016181">
    <property type="entry name" value="Acyl_CoA_acyltransferase"/>
</dbReference>
<dbReference type="PROSITE" id="PS51186">
    <property type="entry name" value="GNAT"/>
    <property type="match status" value="1"/>
</dbReference>
<feature type="domain" description="N-acetyltransferase" evidence="4">
    <location>
        <begin position="3"/>
        <end position="150"/>
    </location>
</feature>
<dbReference type="InterPro" id="IPR051016">
    <property type="entry name" value="Diverse_Substrate_AcTransf"/>
</dbReference>
<evidence type="ECO:0000256" key="1">
    <source>
        <dbReference type="ARBA" id="ARBA00008694"/>
    </source>
</evidence>
<reference evidence="5" key="1">
    <citation type="submission" date="2020-05" db="EMBL/GenBank/DDBJ databases">
        <authorList>
            <person name="Zhu T."/>
            <person name="Keshari N."/>
            <person name="Lu X."/>
        </authorList>
    </citation>
    <scope>NUCLEOTIDE SEQUENCE</scope>
    <source>
        <strain evidence="5">NK1-12</strain>
    </source>
</reference>
<dbReference type="FunFam" id="3.40.630.30:FF:000064">
    <property type="entry name" value="GNAT family acetyltransferase"/>
    <property type="match status" value="1"/>
</dbReference>
<protein>
    <submittedName>
        <fullName evidence="5">GNAT family N-acetyltransferase</fullName>
    </submittedName>
</protein>
<name>A0AA97AJ94_9CYAN</name>
<gene>
    <name evidence="5" type="ORF">HJG54_02825</name>
</gene>
<dbReference type="CDD" id="cd04301">
    <property type="entry name" value="NAT_SF"/>
    <property type="match status" value="1"/>
</dbReference>
<dbReference type="Gene3D" id="3.40.630.30">
    <property type="match status" value="1"/>
</dbReference>
<dbReference type="Pfam" id="PF00583">
    <property type="entry name" value="Acetyltransf_1"/>
    <property type="match status" value="1"/>
</dbReference>
<accession>A0AA97AJ94</accession>
<sequence>MSWNLRPITANDIEDVFALVRANIEYDGNLHLFVGSPEALAEHLLQHSYAEVVIAEQHQQAVGLALFCTNYSTFLTKPGLFVEDLFVRPEYRGQGIGRSLLAYLAQQVLNRNYGRLEWCVRTWNQRAIEFYQRQGAVILPDWRVCQLYRDAIEQLAA</sequence>
<comment type="similarity">
    <text evidence="1">Belongs to the acetyltransferase family.</text>
</comment>
<dbReference type="AlphaFoldDB" id="A0AA97AJ94"/>
<keyword evidence="2" id="KW-0808">Transferase</keyword>